<sequence>MGDLSFVADITPVKEFTTQWKRAAALTALIGIGLALAGWVTGSRILWGLAMGILPGLVDLIGLGLRLPLWARLNPRAAIVGLNLRLVSRLVLLGGYFYVLSHYTHVALGWALAGIFLPHVVFLVWAAFNRTGKGVNG</sequence>
<keyword evidence="1" id="KW-1133">Transmembrane helix</keyword>
<gene>
    <name evidence="2" type="ordered locus">Sulac_2835</name>
</gene>
<dbReference type="KEGG" id="sap:Sulac_2835"/>
<keyword evidence="1" id="KW-0812">Transmembrane</keyword>
<proteinExistence type="predicted"/>
<evidence type="ECO:0000313" key="3">
    <source>
        <dbReference type="Proteomes" id="UP000005439"/>
    </source>
</evidence>
<dbReference type="PATRIC" id="fig|679936.5.peg.2929"/>
<name>G8TZ26_SULAD</name>
<accession>G8TZ26</accession>
<dbReference type="HOGENOM" id="CLU_1991525_0_0_9"/>
<keyword evidence="3" id="KW-1185">Reference proteome</keyword>
<organism evidence="2 3">
    <name type="scientific">Sulfobacillus acidophilus (strain ATCC 700253 / DSM 10332 / NAL)</name>
    <dbReference type="NCBI Taxonomy" id="679936"/>
    <lineage>
        <taxon>Bacteria</taxon>
        <taxon>Bacillati</taxon>
        <taxon>Bacillota</taxon>
        <taxon>Clostridia</taxon>
        <taxon>Eubacteriales</taxon>
        <taxon>Clostridiales Family XVII. Incertae Sedis</taxon>
        <taxon>Sulfobacillus</taxon>
    </lineage>
</organism>
<feature type="transmembrane region" description="Helical" evidence="1">
    <location>
        <begin position="77"/>
        <end position="99"/>
    </location>
</feature>
<feature type="transmembrane region" description="Helical" evidence="1">
    <location>
        <begin position="23"/>
        <end position="40"/>
    </location>
</feature>
<evidence type="ECO:0000256" key="1">
    <source>
        <dbReference type="SAM" id="Phobius"/>
    </source>
</evidence>
<protein>
    <submittedName>
        <fullName evidence="2">Uncharacterized protein</fullName>
    </submittedName>
</protein>
<feature type="transmembrane region" description="Helical" evidence="1">
    <location>
        <begin position="46"/>
        <end position="65"/>
    </location>
</feature>
<dbReference type="EMBL" id="CP003179">
    <property type="protein sequence ID" value="AEW06296.1"/>
    <property type="molecule type" value="Genomic_DNA"/>
</dbReference>
<reference evidence="2 3" key="2">
    <citation type="journal article" date="2012" name="Stand. Genomic Sci.">
        <title>Complete genome sequence of the moderately thermophilic mineral-sulfide-oxidizing firmicute Sulfobacillus acidophilus type strain (NAL(T)).</title>
        <authorList>
            <person name="Anderson I."/>
            <person name="Chertkov O."/>
            <person name="Chen A."/>
            <person name="Saunders E."/>
            <person name="Lapidus A."/>
            <person name="Nolan M."/>
            <person name="Lucas S."/>
            <person name="Hammon N."/>
            <person name="Deshpande S."/>
            <person name="Cheng J.F."/>
            <person name="Han C."/>
            <person name="Tapia R."/>
            <person name="Goodwin L.A."/>
            <person name="Pitluck S."/>
            <person name="Liolios K."/>
            <person name="Pagani I."/>
            <person name="Ivanova N."/>
            <person name="Mikhailova N."/>
            <person name="Pati A."/>
            <person name="Palaniappan K."/>
            <person name="Land M."/>
            <person name="Pan C."/>
            <person name="Rohde M."/>
            <person name="Pukall R."/>
            <person name="Goker M."/>
            <person name="Detter J.C."/>
            <person name="Woyke T."/>
            <person name="Bristow J."/>
            <person name="Eisen J.A."/>
            <person name="Markowitz V."/>
            <person name="Hugenholtz P."/>
            <person name="Kyrpides N.C."/>
            <person name="Klenk H.P."/>
            <person name="Mavromatis K."/>
        </authorList>
    </citation>
    <scope>NUCLEOTIDE SEQUENCE [LARGE SCALE GENOMIC DNA]</scope>
    <source>
        <strain evidence="3">ATCC 700253 / DSM 10332 / NAL</strain>
    </source>
</reference>
<dbReference type="Proteomes" id="UP000005439">
    <property type="component" value="Chromosome"/>
</dbReference>
<keyword evidence="1" id="KW-0472">Membrane</keyword>
<feature type="transmembrane region" description="Helical" evidence="1">
    <location>
        <begin position="105"/>
        <end position="128"/>
    </location>
</feature>
<reference evidence="3" key="1">
    <citation type="submission" date="2011-12" db="EMBL/GenBank/DDBJ databases">
        <title>The complete genome of chromosome of Sulfobacillus acidophilus DSM 10332.</title>
        <authorList>
            <person name="Lucas S."/>
            <person name="Han J."/>
            <person name="Lapidus A."/>
            <person name="Bruce D."/>
            <person name="Goodwin L."/>
            <person name="Pitluck S."/>
            <person name="Peters L."/>
            <person name="Kyrpides N."/>
            <person name="Mavromatis K."/>
            <person name="Ivanova N."/>
            <person name="Mikhailova N."/>
            <person name="Chertkov O."/>
            <person name="Saunders E."/>
            <person name="Detter J.C."/>
            <person name="Tapia R."/>
            <person name="Han C."/>
            <person name="Land M."/>
            <person name="Hauser L."/>
            <person name="Markowitz V."/>
            <person name="Cheng J.-F."/>
            <person name="Hugenholtz P."/>
            <person name="Woyke T."/>
            <person name="Wu D."/>
            <person name="Pukall R."/>
            <person name="Gehrich-Schroeter G."/>
            <person name="Schneider S."/>
            <person name="Klenk H.-P."/>
            <person name="Eisen J.A."/>
        </authorList>
    </citation>
    <scope>NUCLEOTIDE SEQUENCE [LARGE SCALE GENOMIC DNA]</scope>
    <source>
        <strain evidence="3">ATCC 700253 / DSM 10332 / NAL</strain>
    </source>
</reference>
<evidence type="ECO:0000313" key="2">
    <source>
        <dbReference type="EMBL" id="AEW06296.1"/>
    </source>
</evidence>
<dbReference type="STRING" id="679936.Sulac_2835"/>
<dbReference type="AlphaFoldDB" id="G8TZ26"/>